<organism evidence="3 4">
    <name type="scientific">Acanthosepion pharaonis</name>
    <name type="common">Pharaoh cuttlefish</name>
    <name type="synonym">Sepia pharaonis</name>
    <dbReference type="NCBI Taxonomy" id="158019"/>
    <lineage>
        <taxon>Eukaryota</taxon>
        <taxon>Metazoa</taxon>
        <taxon>Spiralia</taxon>
        <taxon>Lophotrochozoa</taxon>
        <taxon>Mollusca</taxon>
        <taxon>Cephalopoda</taxon>
        <taxon>Coleoidea</taxon>
        <taxon>Decapodiformes</taxon>
        <taxon>Sepiida</taxon>
        <taxon>Sepiina</taxon>
        <taxon>Sepiidae</taxon>
        <taxon>Acanthosepion</taxon>
    </lineage>
</organism>
<dbReference type="GO" id="GO:0008460">
    <property type="term" value="F:dTDP-glucose 4,6-dehydratase activity"/>
    <property type="evidence" value="ECO:0007669"/>
    <property type="project" value="UniProtKB-EC"/>
</dbReference>
<dbReference type="InterPro" id="IPR016040">
    <property type="entry name" value="NAD(P)-bd_dom"/>
</dbReference>
<evidence type="ECO:0000313" key="3">
    <source>
        <dbReference type="EMBL" id="CAE1263152.1"/>
    </source>
</evidence>
<dbReference type="AlphaFoldDB" id="A0A812CCM8"/>
<dbReference type="EMBL" id="CAHIKZ030001408">
    <property type="protein sequence ID" value="CAE1263152.1"/>
    <property type="molecule type" value="Genomic_DNA"/>
</dbReference>
<dbReference type="Proteomes" id="UP000597762">
    <property type="component" value="Unassembled WGS sequence"/>
</dbReference>
<reference evidence="3" key="1">
    <citation type="submission" date="2021-01" db="EMBL/GenBank/DDBJ databases">
        <authorList>
            <person name="Li R."/>
            <person name="Bekaert M."/>
        </authorList>
    </citation>
    <scope>NUCLEOTIDE SEQUENCE</scope>
    <source>
        <strain evidence="3">Farmed</strain>
    </source>
</reference>
<dbReference type="Pfam" id="PF16363">
    <property type="entry name" value="GDP_Man_Dehyd"/>
    <property type="match status" value="1"/>
</dbReference>
<dbReference type="PANTHER" id="PTHR43000">
    <property type="entry name" value="DTDP-D-GLUCOSE 4,6-DEHYDRATASE-RELATED"/>
    <property type="match status" value="1"/>
</dbReference>
<evidence type="ECO:0000313" key="4">
    <source>
        <dbReference type="Proteomes" id="UP000597762"/>
    </source>
</evidence>
<keyword evidence="3" id="KW-0456">Lyase</keyword>
<dbReference type="OrthoDB" id="16464at2759"/>
<evidence type="ECO:0000259" key="2">
    <source>
        <dbReference type="Pfam" id="PF16363"/>
    </source>
</evidence>
<protein>
    <submittedName>
        <fullName evidence="3">RfbB</fullName>
        <ecNumber evidence="3">4.2.1.46</ecNumber>
    </submittedName>
</protein>
<feature type="domain" description="NAD(P)-binding" evidence="2">
    <location>
        <begin position="33"/>
        <end position="329"/>
    </location>
</feature>
<comment type="caution">
    <text evidence="3">The sequence shown here is derived from an EMBL/GenBank/DDBJ whole genome shotgun (WGS) entry which is preliminary data.</text>
</comment>
<dbReference type="SUPFAM" id="SSF51735">
    <property type="entry name" value="NAD(P)-binding Rossmann-fold domains"/>
    <property type="match status" value="1"/>
</dbReference>
<proteinExistence type="predicted"/>
<dbReference type="InterPro" id="IPR036291">
    <property type="entry name" value="NAD(P)-bd_dom_sf"/>
</dbReference>
<dbReference type="Gene3D" id="3.40.50.720">
    <property type="entry name" value="NAD(P)-binding Rossmann-like Domain"/>
    <property type="match status" value="1"/>
</dbReference>
<name>A0A812CCM8_ACAPH</name>
<accession>A0A812CCM8</accession>
<dbReference type="EC" id="4.2.1.46" evidence="3"/>
<keyword evidence="4" id="KW-1185">Reference proteome</keyword>
<dbReference type="Gene3D" id="3.90.25.10">
    <property type="entry name" value="UDP-galactose 4-epimerase, domain 1"/>
    <property type="match status" value="1"/>
</dbReference>
<sequence>MSVSSFIEPDESTAEELQLSSSSSKRKQTSLNGSHLVIYLVKNYPTYFIINFDKLNYCSSLVPLKSIEDEPNYKFVEGNLYIKKSSKIFKEYNVDIVLHLAAESHVDLSFFNPLDFSLTNVYGTHVLTHVANEYHVKLFVHMSTDEVYGGDCSEETLEETIFQPSNPYAATKAAAECIVMSYWRSYQLPVIVVRANNIYGPHQYPDKVIPKFISLLQRDRSCCIHGNGATIRNFIYVDDVIKGIDILLHKGTPGEVYNIGSKIGISILELARYLIRKVKNIEEPEEINKYISFGTDRIYNDTQYIIGTNKISQLGWKLKIDWENGISKTIDWYQKNFSNWEGAESALSPFPKSLC</sequence>
<gene>
    <name evidence="3" type="ORF">SPHA_33589</name>
</gene>
<evidence type="ECO:0000256" key="1">
    <source>
        <dbReference type="SAM" id="MobiDB-lite"/>
    </source>
</evidence>
<feature type="region of interest" description="Disordered" evidence="1">
    <location>
        <begin position="1"/>
        <end position="21"/>
    </location>
</feature>